<dbReference type="Proteomes" id="UP000294844">
    <property type="component" value="Unassembled WGS sequence"/>
</dbReference>
<dbReference type="AlphaFoldDB" id="A0A4R8SHB9"/>
<dbReference type="Proteomes" id="UP000295685">
    <property type="component" value="Unassembled WGS sequence"/>
</dbReference>
<dbReference type="SUPFAM" id="SSF109604">
    <property type="entry name" value="HD-domain/PDEase-like"/>
    <property type="match status" value="1"/>
</dbReference>
<organism evidence="1 4">
    <name type="scientific">Mycobacteroides salmoniphilum</name>
    <dbReference type="NCBI Taxonomy" id="404941"/>
    <lineage>
        <taxon>Bacteria</taxon>
        <taxon>Bacillati</taxon>
        <taxon>Actinomycetota</taxon>
        <taxon>Actinomycetes</taxon>
        <taxon>Mycobacteriales</taxon>
        <taxon>Mycobacteriaceae</taxon>
        <taxon>Mycobacteroides</taxon>
    </lineage>
</organism>
<proteinExistence type="predicted"/>
<dbReference type="RefSeq" id="WP_134146448.1">
    <property type="nucleotide sequence ID" value="NZ_PECK01000003.1"/>
</dbReference>
<evidence type="ECO:0000313" key="4">
    <source>
        <dbReference type="Proteomes" id="UP000295685"/>
    </source>
</evidence>
<keyword evidence="3" id="KW-1185">Reference proteome</keyword>
<evidence type="ECO:0000313" key="2">
    <source>
        <dbReference type="EMBL" id="TEA05438.1"/>
    </source>
</evidence>
<evidence type="ECO:0000313" key="1">
    <source>
        <dbReference type="EMBL" id="TDZ96343.1"/>
    </source>
</evidence>
<dbReference type="Gene3D" id="1.10.3210.10">
    <property type="entry name" value="Hypothetical protein af1432"/>
    <property type="match status" value="1"/>
</dbReference>
<gene>
    <name evidence="1" type="primary">relA_1</name>
    <name evidence="2" type="ORF">CCUG60883_02744</name>
    <name evidence="1" type="ORF">CCUG60885_02487</name>
</gene>
<keyword evidence="1" id="KW-0378">Hydrolase</keyword>
<protein>
    <submittedName>
        <fullName evidence="1">Bifunctional (P)ppGpp synthase/hydrolase relA</fullName>
    </submittedName>
</protein>
<accession>A0A4R8SHB9</accession>
<sequence length="155" mass="16987">MTDSSHIVEMAERLAKEAHLGQTDKAGEPYIGHVRRVATAVTPREPVYMAAAWLHDVVEDTGVTLDGLLAQGFPQEVVVAVGLLTRRDEVPSETYYERIAADPVALAVKIADIADNTNVDRLARLDQETRTRLIAKYRNALRSLNRPELAAALGS</sequence>
<name>A0A4R8SHB9_9MYCO</name>
<dbReference type="EMBL" id="PECM01000008">
    <property type="protein sequence ID" value="TEA05438.1"/>
    <property type="molecule type" value="Genomic_DNA"/>
</dbReference>
<dbReference type="EMBL" id="PECK01000003">
    <property type="protein sequence ID" value="TDZ96343.1"/>
    <property type="molecule type" value="Genomic_DNA"/>
</dbReference>
<dbReference type="Pfam" id="PF13328">
    <property type="entry name" value="HD_4"/>
    <property type="match status" value="1"/>
</dbReference>
<comment type="caution">
    <text evidence="1">The sequence shown here is derived from an EMBL/GenBank/DDBJ whole genome shotgun (WGS) entry which is preliminary data.</text>
</comment>
<reference evidence="3 4" key="1">
    <citation type="journal article" date="2019" name="Sci. Rep.">
        <title>Extended insight into the Mycobacterium chelonae-abscessus complex through whole genome sequencing of Mycobacterium salmoniphilum outbreak and Mycobacterium salmoniphilum-like strains.</title>
        <authorList>
            <person name="Behra P.R.K."/>
            <person name="Das S."/>
            <person name="Pettersson B.M.F."/>
            <person name="Shirreff L."/>
            <person name="DuCote T."/>
            <person name="Jacobsson K.G."/>
            <person name="Ennis D.G."/>
            <person name="Kirsebom L.A."/>
        </authorList>
    </citation>
    <scope>NUCLEOTIDE SEQUENCE [LARGE SCALE GENOMIC DNA]</scope>
    <source>
        <strain evidence="2 3">CCUG 60883</strain>
        <strain evidence="1 4">CCUG 60885</strain>
    </source>
</reference>
<dbReference type="OrthoDB" id="9802385at2"/>
<dbReference type="GO" id="GO:0016787">
    <property type="term" value="F:hydrolase activity"/>
    <property type="evidence" value="ECO:0007669"/>
    <property type="project" value="UniProtKB-KW"/>
</dbReference>
<evidence type="ECO:0000313" key="3">
    <source>
        <dbReference type="Proteomes" id="UP000294844"/>
    </source>
</evidence>